<dbReference type="PANTHER" id="PTHR11715">
    <property type="entry name" value="GLYCINE CLEAVAGE SYSTEM H PROTEIN"/>
    <property type="match status" value="1"/>
</dbReference>
<dbReference type="InterPro" id="IPR003016">
    <property type="entry name" value="2-oxoA_DH_lipoyl-BS"/>
</dbReference>
<dbReference type="Proteomes" id="UP000037822">
    <property type="component" value="Unassembled WGS sequence"/>
</dbReference>
<comment type="subunit">
    <text evidence="3">The glycine cleavage system is composed of four proteins: P, T, L and H.</text>
</comment>
<keyword evidence="7" id="KW-1185">Reference proteome</keyword>
<dbReference type="CDD" id="cd06848">
    <property type="entry name" value="GCS_H"/>
    <property type="match status" value="1"/>
</dbReference>
<dbReference type="PROSITE" id="PS00189">
    <property type="entry name" value="LIPOYL"/>
    <property type="match status" value="1"/>
</dbReference>
<protein>
    <recommendedName>
        <fullName evidence="3">Glycine cleavage system H protein</fullName>
    </recommendedName>
</protein>
<feature type="domain" description="Lipoyl-binding" evidence="5">
    <location>
        <begin position="19"/>
        <end position="101"/>
    </location>
</feature>
<gene>
    <name evidence="3" type="primary">gcvH</name>
    <name evidence="6" type="ORF">AE618_02055</name>
</gene>
<dbReference type="EMBL" id="LGSZ01000010">
    <property type="protein sequence ID" value="KPH82863.1"/>
    <property type="molecule type" value="Genomic_DNA"/>
</dbReference>
<evidence type="ECO:0000256" key="4">
    <source>
        <dbReference type="PIRSR" id="PIRSR617453-50"/>
    </source>
</evidence>
<comment type="cofactor">
    <cofactor evidence="3">
        <name>(R)-lipoate</name>
        <dbReference type="ChEBI" id="CHEBI:83088"/>
    </cofactor>
    <text evidence="3">Binds 1 lipoyl cofactor covalently.</text>
</comment>
<dbReference type="GO" id="GO:0005960">
    <property type="term" value="C:glycine cleavage complex"/>
    <property type="evidence" value="ECO:0007669"/>
    <property type="project" value="InterPro"/>
</dbReference>
<dbReference type="SUPFAM" id="SSF51230">
    <property type="entry name" value="Single hybrid motif"/>
    <property type="match status" value="1"/>
</dbReference>
<dbReference type="Gene3D" id="2.40.50.100">
    <property type="match status" value="1"/>
</dbReference>
<dbReference type="PANTHER" id="PTHR11715:SF3">
    <property type="entry name" value="GLYCINE CLEAVAGE SYSTEM H PROTEIN-RELATED"/>
    <property type="match status" value="1"/>
</dbReference>
<proteinExistence type="inferred from homology"/>
<comment type="similarity">
    <text evidence="1 3">Belongs to the GcvH family.</text>
</comment>
<evidence type="ECO:0000256" key="3">
    <source>
        <dbReference type="HAMAP-Rule" id="MF_00272"/>
    </source>
</evidence>
<dbReference type="InterPro" id="IPR000089">
    <property type="entry name" value="Biotin_lipoyl"/>
</dbReference>
<dbReference type="RefSeq" id="WP_054207389.1">
    <property type="nucleotide sequence ID" value="NZ_LGSZ01000010.1"/>
</dbReference>
<dbReference type="InterPro" id="IPR002930">
    <property type="entry name" value="GCV_H"/>
</dbReference>
<dbReference type="AlphaFoldDB" id="A0A0N1F6A3"/>
<dbReference type="NCBIfam" id="NF002270">
    <property type="entry name" value="PRK01202.1"/>
    <property type="match status" value="1"/>
</dbReference>
<dbReference type="OrthoDB" id="9796712at2"/>
<dbReference type="PROSITE" id="PS50968">
    <property type="entry name" value="BIOTINYL_LIPOYL"/>
    <property type="match status" value="1"/>
</dbReference>
<evidence type="ECO:0000313" key="7">
    <source>
        <dbReference type="Proteomes" id="UP000037822"/>
    </source>
</evidence>
<dbReference type="InterPro" id="IPR033753">
    <property type="entry name" value="GCV_H/Fam206"/>
</dbReference>
<evidence type="ECO:0000256" key="2">
    <source>
        <dbReference type="ARBA" id="ARBA00022823"/>
    </source>
</evidence>
<evidence type="ECO:0000259" key="5">
    <source>
        <dbReference type="PROSITE" id="PS50968"/>
    </source>
</evidence>
<dbReference type="PATRIC" id="fig|1526658.3.peg.1875"/>
<dbReference type="Pfam" id="PF01597">
    <property type="entry name" value="GCV_H"/>
    <property type="match status" value="1"/>
</dbReference>
<comment type="function">
    <text evidence="3">The glycine cleavage system catalyzes the degradation of glycine. The H protein shuttles the methylamine group of glycine from the P protein to the T protein.</text>
</comment>
<dbReference type="HAMAP" id="MF_00272">
    <property type="entry name" value="GcvH"/>
    <property type="match status" value="1"/>
</dbReference>
<organism evidence="6 7">
    <name type="scientific">Bosea vaviloviae</name>
    <dbReference type="NCBI Taxonomy" id="1526658"/>
    <lineage>
        <taxon>Bacteria</taxon>
        <taxon>Pseudomonadati</taxon>
        <taxon>Pseudomonadota</taxon>
        <taxon>Alphaproteobacteria</taxon>
        <taxon>Hyphomicrobiales</taxon>
        <taxon>Boseaceae</taxon>
        <taxon>Bosea</taxon>
    </lineage>
</organism>
<feature type="modified residue" description="N6-lipoyllysine" evidence="3 4">
    <location>
        <position position="60"/>
    </location>
</feature>
<accession>A0A0N1F6A3</accession>
<dbReference type="GO" id="GO:0009249">
    <property type="term" value="P:protein lipoylation"/>
    <property type="evidence" value="ECO:0007669"/>
    <property type="project" value="TreeGrafter"/>
</dbReference>
<evidence type="ECO:0000313" key="6">
    <source>
        <dbReference type="EMBL" id="KPH82863.1"/>
    </source>
</evidence>
<sequence>MTETRYSKDHEYIRIDGDIGTVGITDYAQGQLGDVVFVELPSVGKSVTKGGEAAVVESVKAASEVYAPVSGEVVEVNSALEAAPGTVNEDPSGTGWFLKLKLKDAAELEGLMSEAEYQNYLKTL</sequence>
<dbReference type="InterPro" id="IPR011053">
    <property type="entry name" value="Single_hybrid_motif"/>
</dbReference>
<dbReference type="NCBIfam" id="TIGR00527">
    <property type="entry name" value="gcvH"/>
    <property type="match status" value="1"/>
</dbReference>
<reference evidence="6 7" key="1">
    <citation type="submission" date="2015-07" db="EMBL/GenBank/DDBJ databases">
        <title>Whole genome sequencing of Bosea vaviloviae isolated from cave pool.</title>
        <authorList>
            <person name="Tan N.E.H."/>
            <person name="Lee Y.P."/>
            <person name="Gan H.M."/>
            <person name="Barton H."/>
            <person name="Savka M.A."/>
        </authorList>
    </citation>
    <scope>NUCLEOTIDE SEQUENCE [LARGE SCALE GENOMIC DNA]</scope>
    <source>
        <strain evidence="6 7">SD260</strain>
    </source>
</reference>
<dbReference type="GO" id="GO:0005829">
    <property type="term" value="C:cytosol"/>
    <property type="evidence" value="ECO:0007669"/>
    <property type="project" value="TreeGrafter"/>
</dbReference>
<dbReference type="GO" id="GO:0019464">
    <property type="term" value="P:glycine decarboxylation via glycine cleavage system"/>
    <property type="evidence" value="ECO:0007669"/>
    <property type="project" value="UniProtKB-UniRule"/>
</dbReference>
<keyword evidence="2 3" id="KW-0450">Lipoyl</keyword>
<evidence type="ECO:0000256" key="1">
    <source>
        <dbReference type="ARBA" id="ARBA00009249"/>
    </source>
</evidence>
<comment type="caution">
    <text evidence="6">The sequence shown here is derived from an EMBL/GenBank/DDBJ whole genome shotgun (WGS) entry which is preliminary data.</text>
</comment>
<name>A0A0N1F6A3_9HYPH</name>
<dbReference type="InterPro" id="IPR017453">
    <property type="entry name" value="GCV_H_sub"/>
</dbReference>